<organism evidence="1 2">
    <name type="scientific">Neisseria meningitidis serogroup B</name>
    <dbReference type="NCBI Taxonomy" id="491"/>
    <lineage>
        <taxon>Bacteria</taxon>
        <taxon>Pseudomonadati</taxon>
        <taxon>Pseudomonadota</taxon>
        <taxon>Betaproteobacteria</taxon>
        <taxon>Neisseriales</taxon>
        <taxon>Neisseriaceae</taxon>
        <taxon>Neisseria</taxon>
    </lineage>
</organism>
<dbReference type="Proteomes" id="UP000182715">
    <property type="component" value="Unassembled WGS sequence"/>
</dbReference>
<protein>
    <submittedName>
        <fullName evidence="1">Uncharacterized protein</fullName>
    </submittedName>
</protein>
<accession>A0A0H5DLQ2</accession>
<name>A0A0H5DLQ2_NEIMI</name>
<proteinExistence type="predicted"/>
<sequence length="37" mass="4039">MACCDVAVLIIQAAGLNVDRITDNCSIVIVKRRTFCI</sequence>
<dbReference type="EMBL" id="CVTF01000097">
    <property type="protein sequence ID" value="CRL92459.1"/>
    <property type="molecule type" value="Genomic_DNA"/>
</dbReference>
<dbReference type="AlphaFoldDB" id="A0A0H5DLQ2"/>
<reference evidence="1 2" key="1">
    <citation type="submission" date="2014-11" db="EMBL/GenBank/DDBJ databases">
        <authorList>
            <person name="Diene M.Seydina."/>
        </authorList>
    </citation>
    <scope>NUCLEOTIDE SEQUENCE [LARGE SCALE GENOMIC DNA]</scope>
    <source>
        <strain evidence="1 2">Neisseria meningitidis CHUV</strain>
    </source>
</reference>
<evidence type="ECO:0000313" key="1">
    <source>
        <dbReference type="EMBL" id="CRL92459.1"/>
    </source>
</evidence>
<evidence type="ECO:0000313" key="2">
    <source>
        <dbReference type="Proteomes" id="UP000182715"/>
    </source>
</evidence>